<reference evidence="11 12" key="1">
    <citation type="submission" date="2016-07" db="EMBL/GenBank/DDBJ databases">
        <title>Complete genome sequence of the Lentzea guizhouensis DHS C013.</title>
        <authorList>
            <person name="Cao C."/>
        </authorList>
    </citation>
    <scope>NUCLEOTIDE SEQUENCE [LARGE SCALE GENOMIC DNA]</scope>
    <source>
        <strain evidence="11 12">DHS C013</strain>
    </source>
</reference>
<dbReference type="KEGG" id="led:BBK82_30605"/>
<gene>
    <name evidence="11" type="ORF">BBK82_30605</name>
</gene>
<dbReference type="InterPro" id="IPR050709">
    <property type="entry name" value="Biotin_Carboxyl_Carrier/Decarb"/>
</dbReference>
<evidence type="ECO:0000259" key="10">
    <source>
        <dbReference type="PROSITE" id="PS50968"/>
    </source>
</evidence>
<dbReference type="RefSeq" id="WP_065918087.1">
    <property type="nucleotide sequence ID" value="NZ_CP016793.1"/>
</dbReference>
<comment type="pathway">
    <text evidence="1 8">Lipid metabolism; fatty acid biosynthesis.</text>
</comment>
<dbReference type="CDD" id="cd06850">
    <property type="entry name" value="biotinyl_domain"/>
    <property type="match status" value="1"/>
</dbReference>
<sequence>MSDQEVERLWAGVRELVDSIRGTTVTRLKVEWGGIAVEIEAAQHAAEPSVALTPASRPGQQDEHPGGHRHQVTAPLVGVFYRRPAPNEKAFVEPGDHVQVGQQVAIVEAMKMMNAVLADRAGAVGDILVADGEVVEFGQPLIEIG</sequence>
<dbReference type="PROSITE" id="PS50968">
    <property type="entry name" value="BIOTINYL_LIPOYL"/>
    <property type="match status" value="1"/>
</dbReference>
<keyword evidence="3 8" id="KW-0444">Lipid biosynthesis</keyword>
<dbReference type="PANTHER" id="PTHR45266">
    <property type="entry name" value="OXALOACETATE DECARBOXYLASE ALPHA CHAIN"/>
    <property type="match status" value="1"/>
</dbReference>
<keyword evidence="5 8" id="KW-0443">Lipid metabolism</keyword>
<keyword evidence="7 8" id="KW-0092">Biotin</keyword>
<dbReference type="SUPFAM" id="SSF51230">
    <property type="entry name" value="Single hybrid motif"/>
    <property type="match status" value="1"/>
</dbReference>
<dbReference type="PANTHER" id="PTHR45266:SF3">
    <property type="entry name" value="OXALOACETATE DECARBOXYLASE ALPHA CHAIN"/>
    <property type="match status" value="1"/>
</dbReference>
<evidence type="ECO:0000256" key="4">
    <source>
        <dbReference type="ARBA" id="ARBA00022832"/>
    </source>
</evidence>
<keyword evidence="6 8" id="KW-0275">Fatty acid biosynthesis</keyword>
<accession>A0A1B2HPU9</accession>
<dbReference type="Gene3D" id="2.40.50.100">
    <property type="match status" value="1"/>
</dbReference>
<dbReference type="GO" id="GO:0009317">
    <property type="term" value="C:acetyl-CoA carboxylase complex"/>
    <property type="evidence" value="ECO:0007669"/>
    <property type="project" value="InterPro"/>
</dbReference>
<dbReference type="Proteomes" id="UP000093053">
    <property type="component" value="Chromosome"/>
</dbReference>
<dbReference type="InterPro" id="IPR000089">
    <property type="entry name" value="Biotin_lipoyl"/>
</dbReference>
<feature type="region of interest" description="Disordered" evidence="9">
    <location>
        <begin position="46"/>
        <end position="70"/>
    </location>
</feature>
<keyword evidence="4 8" id="KW-0276">Fatty acid metabolism</keyword>
<dbReference type="STRING" id="1586287.BBK82_30605"/>
<evidence type="ECO:0000313" key="11">
    <source>
        <dbReference type="EMBL" id="ANZ39746.1"/>
    </source>
</evidence>
<feature type="domain" description="Lipoyl-binding" evidence="10">
    <location>
        <begin position="69"/>
        <end position="145"/>
    </location>
</feature>
<evidence type="ECO:0000256" key="9">
    <source>
        <dbReference type="SAM" id="MobiDB-lite"/>
    </source>
</evidence>
<dbReference type="OrthoDB" id="9811735at2"/>
<dbReference type="InterPro" id="IPR011053">
    <property type="entry name" value="Single_hybrid_motif"/>
</dbReference>
<evidence type="ECO:0000256" key="6">
    <source>
        <dbReference type="ARBA" id="ARBA00023160"/>
    </source>
</evidence>
<dbReference type="InterPro" id="IPR001882">
    <property type="entry name" value="Biotin_BS"/>
</dbReference>
<dbReference type="PRINTS" id="PR01071">
    <property type="entry name" value="ACOABIOTINCC"/>
</dbReference>
<dbReference type="GO" id="GO:0006633">
    <property type="term" value="P:fatty acid biosynthetic process"/>
    <property type="evidence" value="ECO:0007669"/>
    <property type="project" value="UniProtKB-UniPathway"/>
</dbReference>
<dbReference type="InterPro" id="IPR001249">
    <property type="entry name" value="AcCoA_biotinCC"/>
</dbReference>
<dbReference type="UniPathway" id="UPA00094"/>
<evidence type="ECO:0000256" key="7">
    <source>
        <dbReference type="ARBA" id="ARBA00023267"/>
    </source>
</evidence>
<proteinExistence type="predicted"/>
<dbReference type="PROSITE" id="PS00188">
    <property type="entry name" value="BIOTIN"/>
    <property type="match status" value="1"/>
</dbReference>
<evidence type="ECO:0000256" key="8">
    <source>
        <dbReference type="RuleBase" id="RU364072"/>
    </source>
</evidence>
<evidence type="ECO:0000256" key="3">
    <source>
        <dbReference type="ARBA" id="ARBA00022516"/>
    </source>
</evidence>
<organism evidence="11 12">
    <name type="scientific">Lentzea guizhouensis</name>
    <dbReference type="NCBI Taxonomy" id="1586287"/>
    <lineage>
        <taxon>Bacteria</taxon>
        <taxon>Bacillati</taxon>
        <taxon>Actinomycetota</taxon>
        <taxon>Actinomycetes</taxon>
        <taxon>Pseudonocardiales</taxon>
        <taxon>Pseudonocardiaceae</taxon>
        <taxon>Lentzea</taxon>
    </lineage>
</organism>
<dbReference type="GO" id="GO:0003989">
    <property type="term" value="F:acetyl-CoA carboxylase activity"/>
    <property type="evidence" value="ECO:0007669"/>
    <property type="project" value="InterPro"/>
</dbReference>
<keyword evidence="12" id="KW-1185">Reference proteome</keyword>
<protein>
    <recommendedName>
        <fullName evidence="2 8">Biotin carboxyl carrier protein of acetyl-CoA carboxylase</fullName>
    </recommendedName>
</protein>
<dbReference type="Pfam" id="PF00364">
    <property type="entry name" value="Biotin_lipoyl"/>
    <property type="match status" value="1"/>
</dbReference>
<dbReference type="FunFam" id="2.40.50.100:FF:000003">
    <property type="entry name" value="Acetyl-CoA carboxylase biotin carboxyl carrier protein"/>
    <property type="match status" value="1"/>
</dbReference>
<evidence type="ECO:0000313" key="12">
    <source>
        <dbReference type="Proteomes" id="UP000093053"/>
    </source>
</evidence>
<dbReference type="EMBL" id="CP016793">
    <property type="protein sequence ID" value="ANZ39746.1"/>
    <property type="molecule type" value="Genomic_DNA"/>
</dbReference>
<comment type="function">
    <text evidence="8">This protein is a component of the acetyl coenzyme A carboxylase complex; first, biotin carboxylase catalyzes the carboxylation of the carrier protein and then the transcarboxylase transfers the carboxyl group to form malonyl-CoA.</text>
</comment>
<dbReference type="AlphaFoldDB" id="A0A1B2HPU9"/>
<evidence type="ECO:0000256" key="1">
    <source>
        <dbReference type="ARBA" id="ARBA00005194"/>
    </source>
</evidence>
<evidence type="ECO:0000256" key="5">
    <source>
        <dbReference type="ARBA" id="ARBA00023098"/>
    </source>
</evidence>
<name>A0A1B2HPU9_9PSEU</name>
<evidence type="ECO:0000256" key="2">
    <source>
        <dbReference type="ARBA" id="ARBA00017562"/>
    </source>
</evidence>